<protein>
    <recommendedName>
        <fullName evidence="10">Inorganic pyrophosphatase</fullName>
        <ecNumber evidence="4">3.6.1.1</ecNumber>
    </recommendedName>
    <alternativeName>
        <fullName evidence="9">Pyrophosphate phospho-hydrolase</fullName>
    </alternativeName>
</protein>
<evidence type="ECO:0000256" key="2">
    <source>
        <dbReference type="ARBA" id="ARBA00004496"/>
    </source>
</evidence>
<keyword evidence="13" id="KW-1185">Reference proteome</keyword>
<dbReference type="InterPro" id="IPR008162">
    <property type="entry name" value="Pyrophosphatase"/>
</dbReference>
<evidence type="ECO:0000256" key="5">
    <source>
        <dbReference type="ARBA" id="ARBA00022490"/>
    </source>
</evidence>
<evidence type="ECO:0000256" key="7">
    <source>
        <dbReference type="ARBA" id="ARBA00022801"/>
    </source>
</evidence>
<comment type="similarity">
    <text evidence="3">Belongs to the PPase family.</text>
</comment>
<comment type="caution">
    <text evidence="12">The sequence shown here is derived from an EMBL/GenBank/DDBJ whole genome shotgun (WGS) entry which is preliminary data.</text>
</comment>
<evidence type="ECO:0000256" key="6">
    <source>
        <dbReference type="ARBA" id="ARBA00022723"/>
    </source>
</evidence>
<comment type="catalytic activity">
    <reaction evidence="11">
        <text>diphosphate + H2O = 2 phosphate + H(+)</text>
        <dbReference type="Rhea" id="RHEA:24576"/>
        <dbReference type="ChEBI" id="CHEBI:15377"/>
        <dbReference type="ChEBI" id="CHEBI:15378"/>
        <dbReference type="ChEBI" id="CHEBI:33019"/>
        <dbReference type="ChEBI" id="CHEBI:43474"/>
        <dbReference type="EC" id="3.6.1.1"/>
    </reaction>
</comment>
<comment type="subcellular location">
    <subcellularLocation>
        <location evidence="2">Cytoplasm</location>
    </subcellularLocation>
</comment>
<name>A0A261XYI5_9FUNG</name>
<evidence type="ECO:0000256" key="3">
    <source>
        <dbReference type="ARBA" id="ARBA00006220"/>
    </source>
</evidence>
<dbReference type="FunFam" id="3.90.80.10:FF:000004">
    <property type="entry name" value="Inorganic pyrophosphatase"/>
    <property type="match status" value="1"/>
</dbReference>
<comment type="cofactor">
    <cofactor evidence="1">
        <name>Mg(2+)</name>
        <dbReference type="ChEBI" id="CHEBI:18420"/>
    </cofactor>
</comment>
<dbReference type="Proteomes" id="UP000242875">
    <property type="component" value="Unassembled WGS sequence"/>
</dbReference>
<reference evidence="12 13" key="1">
    <citation type="journal article" date="2017" name="Mycologia">
        <title>Bifiguratus adelaidae, gen. et sp. nov., a new member of Mucoromycotina in endophytic and soil-dwelling habitats.</title>
        <authorList>
            <person name="Torres-Cruz T.J."/>
            <person name="Billingsley Tobias T.L."/>
            <person name="Almatruk M."/>
            <person name="Hesse C."/>
            <person name="Kuske C.R."/>
            <person name="Desiro A."/>
            <person name="Benucci G.M."/>
            <person name="Bonito G."/>
            <person name="Stajich J.E."/>
            <person name="Dunlap C."/>
            <person name="Arnold A.E."/>
            <person name="Porras-Alfaro A."/>
        </authorList>
    </citation>
    <scope>NUCLEOTIDE SEQUENCE [LARGE SCALE GENOMIC DNA]</scope>
    <source>
        <strain evidence="12 13">AZ0501</strain>
    </source>
</reference>
<dbReference type="PANTHER" id="PTHR10286">
    <property type="entry name" value="INORGANIC PYROPHOSPHATASE"/>
    <property type="match status" value="1"/>
</dbReference>
<sequence length="304" mass="34729">MALKGSMARFSAYTTRLVGKPHSLEHRVYIEEKGQVVSAFHDIPLYANKERTILNMIVEIPRWSNAKLEISKGEAFNPIKQDVKNGKLRSVKDIFPYKGYIWNYGAFPQTWEDPVHVHPETGARGDNDPLDVCEIGERIGFTGEVKQVKVLGIMALLDEGETDWKVIALDVRDPMADKVHDIEDVRHHYPGLLEATHDWFKIYKIPDGKPPNHFAFKGEAKNKSYATQIIQETEKAWQSLISGEVDKHRKKLPPSEIARYTLKTPSSPFHVTPDSDIYKTIPKGNGVSQDDHISKWFYVPRQKL</sequence>
<evidence type="ECO:0000313" key="13">
    <source>
        <dbReference type="Proteomes" id="UP000242875"/>
    </source>
</evidence>
<accession>A0A261XYI5</accession>
<dbReference type="GO" id="GO:0006796">
    <property type="term" value="P:phosphate-containing compound metabolic process"/>
    <property type="evidence" value="ECO:0007669"/>
    <property type="project" value="InterPro"/>
</dbReference>
<dbReference type="InterPro" id="IPR036649">
    <property type="entry name" value="Pyrophosphatase_sf"/>
</dbReference>
<dbReference type="SUPFAM" id="SSF50324">
    <property type="entry name" value="Inorganic pyrophosphatase"/>
    <property type="match status" value="1"/>
</dbReference>
<evidence type="ECO:0000256" key="1">
    <source>
        <dbReference type="ARBA" id="ARBA00001946"/>
    </source>
</evidence>
<dbReference type="EC" id="3.6.1.1" evidence="4"/>
<dbReference type="GO" id="GO:0004427">
    <property type="term" value="F:inorganic diphosphate phosphatase activity"/>
    <property type="evidence" value="ECO:0007669"/>
    <property type="project" value="UniProtKB-EC"/>
</dbReference>
<evidence type="ECO:0000256" key="10">
    <source>
        <dbReference type="ARBA" id="ARBA00040300"/>
    </source>
</evidence>
<evidence type="ECO:0000256" key="4">
    <source>
        <dbReference type="ARBA" id="ARBA00012146"/>
    </source>
</evidence>
<organism evidence="12 13">
    <name type="scientific">Bifiguratus adelaidae</name>
    <dbReference type="NCBI Taxonomy" id="1938954"/>
    <lineage>
        <taxon>Eukaryota</taxon>
        <taxon>Fungi</taxon>
        <taxon>Fungi incertae sedis</taxon>
        <taxon>Mucoromycota</taxon>
        <taxon>Mucoromycotina</taxon>
        <taxon>Endogonomycetes</taxon>
        <taxon>Endogonales</taxon>
        <taxon>Endogonales incertae sedis</taxon>
        <taxon>Bifiguratus</taxon>
    </lineage>
</organism>
<dbReference type="GO" id="GO:0000287">
    <property type="term" value="F:magnesium ion binding"/>
    <property type="evidence" value="ECO:0007669"/>
    <property type="project" value="InterPro"/>
</dbReference>
<dbReference type="Pfam" id="PF00719">
    <property type="entry name" value="Pyrophosphatase"/>
    <property type="match status" value="1"/>
</dbReference>
<dbReference type="Gene3D" id="3.90.80.10">
    <property type="entry name" value="Inorganic pyrophosphatase"/>
    <property type="match status" value="1"/>
</dbReference>
<dbReference type="OrthoDB" id="1608002at2759"/>
<evidence type="ECO:0000256" key="9">
    <source>
        <dbReference type="ARBA" id="ARBA00032535"/>
    </source>
</evidence>
<evidence type="ECO:0000256" key="11">
    <source>
        <dbReference type="ARBA" id="ARBA00047820"/>
    </source>
</evidence>
<evidence type="ECO:0000256" key="8">
    <source>
        <dbReference type="ARBA" id="ARBA00022842"/>
    </source>
</evidence>
<keyword evidence="8" id="KW-0460">Magnesium</keyword>
<proteinExistence type="inferred from homology"/>
<gene>
    <name evidence="12" type="ORF">BZG36_03604</name>
</gene>
<dbReference type="CDD" id="cd00412">
    <property type="entry name" value="pyrophosphatase"/>
    <property type="match status" value="1"/>
</dbReference>
<dbReference type="EMBL" id="MVBO01000086">
    <property type="protein sequence ID" value="OZJ03420.1"/>
    <property type="molecule type" value="Genomic_DNA"/>
</dbReference>
<dbReference type="PROSITE" id="PS00387">
    <property type="entry name" value="PPASE"/>
    <property type="match status" value="1"/>
</dbReference>
<keyword evidence="6" id="KW-0479">Metal-binding</keyword>
<keyword evidence="5" id="KW-0963">Cytoplasm</keyword>
<dbReference type="GO" id="GO:0005737">
    <property type="term" value="C:cytoplasm"/>
    <property type="evidence" value="ECO:0007669"/>
    <property type="project" value="UniProtKB-SubCell"/>
</dbReference>
<dbReference type="AlphaFoldDB" id="A0A261XYI5"/>
<evidence type="ECO:0000313" key="12">
    <source>
        <dbReference type="EMBL" id="OZJ03420.1"/>
    </source>
</evidence>
<keyword evidence="7" id="KW-0378">Hydrolase</keyword>